<evidence type="ECO:0000256" key="1">
    <source>
        <dbReference type="SAM" id="MobiDB-lite"/>
    </source>
</evidence>
<name>A0A4D6DWE2_9CAUD</name>
<keyword evidence="2" id="KW-1133">Transmembrane helix</keyword>
<proteinExistence type="predicted"/>
<reference evidence="3 4" key="1">
    <citation type="submission" date="2019-03" db="EMBL/GenBank/DDBJ databases">
        <authorList>
            <person name="Kim S.G."/>
            <person name="Park S.C."/>
        </authorList>
    </citation>
    <scope>NUCLEOTIDE SEQUENCE [LARGE SCALE GENOMIC DNA]</scope>
</reference>
<evidence type="ECO:0000256" key="2">
    <source>
        <dbReference type="SAM" id="Phobius"/>
    </source>
</evidence>
<keyword evidence="2" id="KW-0812">Transmembrane</keyword>
<sequence>MSEKIKNILVASQAIAIWVVAFAVVSWLVLKPSDNLDKETINKLTNAVDTFSAATESMNNLAKAQQEFTLRLSNSVMVSQQQREQGYGELYKKYGVSDEMGTNDLDSLYGFSVQQPTESVGGRDVRGNEDGAGKIGPSKNAGSGVKEQSH</sequence>
<feature type="region of interest" description="Disordered" evidence="1">
    <location>
        <begin position="114"/>
        <end position="150"/>
    </location>
</feature>
<feature type="transmembrane region" description="Helical" evidence="2">
    <location>
        <begin position="7"/>
        <end position="30"/>
    </location>
</feature>
<organism evidence="3 4">
    <name type="scientific">Edwardsiella phage pEt-SU</name>
    <dbReference type="NCBI Taxonomy" id="2562142"/>
    <lineage>
        <taxon>Viruses</taxon>
        <taxon>Duplodnaviria</taxon>
        <taxon>Heunggongvirae</taxon>
        <taxon>Uroviricota</taxon>
        <taxon>Caudoviricetes</taxon>
        <taxon>Chimalliviridae</taxon>
        <taxon>Petsuvirus</taxon>
        <taxon>Petsuvirus pEtSU</taxon>
    </lineage>
</organism>
<dbReference type="Proteomes" id="UP000297195">
    <property type="component" value="Segment"/>
</dbReference>
<dbReference type="EMBL" id="MK689364">
    <property type="protein sequence ID" value="QBZ70660.1"/>
    <property type="molecule type" value="Genomic_DNA"/>
</dbReference>
<gene>
    <name evidence="3" type="ORF">pETSU_079</name>
</gene>
<keyword evidence="2" id="KW-0472">Membrane</keyword>
<accession>A0A4D6DWE2</accession>
<evidence type="ECO:0000313" key="4">
    <source>
        <dbReference type="Proteomes" id="UP000297195"/>
    </source>
</evidence>
<evidence type="ECO:0000313" key="3">
    <source>
        <dbReference type="EMBL" id="QBZ70660.1"/>
    </source>
</evidence>
<feature type="compositionally biased region" description="Basic and acidic residues" evidence="1">
    <location>
        <begin position="121"/>
        <end position="132"/>
    </location>
</feature>
<keyword evidence="4" id="KW-1185">Reference proteome</keyword>
<protein>
    <submittedName>
        <fullName evidence="3">Uncharacterized protein</fullName>
    </submittedName>
</protein>